<evidence type="ECO:0000256" key="1">
    <source>
        <dbReference type="SAM" id="MobiDB-lite"/>
    </source>
</evidence>
<gene>
    <name evidence="2" type="ORF">K8G79_05755</name>
</gene>
<reference evidence="2 3" key="1">
    <citation type="journal article" date="2021" name="bioRxiv">
        <title>Unraveling nitrogen, sulfur and carbon metabolic pathways and microbial community transcriptional responses to substrate deprivation and toxicity stresses in a bioreactor mimicking anoxic brackish coastal sediment conditions.</title>
        <authorList>
            <person name="Martins P.D."/>
            <person name="Echeveste M.J."/>
            <person name="Arshad A."/>
            <person name="Kurth J."/>
            <person name="Ouboter H."/>
            <person name="Jetten M.S.M."/>
            <person name="Welte C.U."/>
        </authorList>
    </citation>
    <scope>NUCLEOTIDE SEQUENCE [LARGE SCALE GENOMIC DNA]</scope>
    <source>
        <strain evidence="2">MAG_38</strain>
    </source>
</reference>
<organism evidence="2 3">
    <name type="scientific">Candidatus Methylomirabilis tolerans</name>
    <dbReference type="NCBI Taxonomy" id="3123416"/>
    <lineage>
        <taxon>Bacteria</taxon>
        <taxon>Candidatus Methylomirabilota</taxon>
        <taxon>Candidatus Methylomirabilia</taxon>
        <taxon>Candidatus Methylomirabilales</taxon>
        <taxon>Candidatus Methylomirabilaceae</taxon>
        <taxon>Candidatus Methylomirabilis</taxon>
    </lineage>
</organism>
<dbReference type="Proteomes" id="UP001197609">
    <property type="component" value="Unassembled WGS sequence"/>
</dbReference>
<dbReference type="EMBL" id="JAIOIU010000066">
    <property type="protein sequence ID" value="MBZ0159623.1"/>
    <property type="molecule type" value="Genomic_DNA"/>
</dbReference>
<comment type="caution">
    <text evidence="2">The sequence shown here is derived from an EMBL/GenBank/DDBJ whole genome shotgun (WGS) entry which is preliminary data.</text>
</comment>
<evidence type="ECO:0000313" key="2">
    <source>
        <dbReference type="EMBL" id="MBZ0159623.1"/>
    </source>
</evidence>
<proteinExistence type="predicted"/>
<dbReference type="AlphaFoldDB" id="A0AAJ1AIF1"/>
<feature type="region of interest" description="Disordered" evidence="1">
    <location>
        <begin position="1"/>
        <end position="22"/>
    </location>
</feature>
<protein>
    <submittedName>
        <fullName evidence="2">Uncharacterized protein</fullName>
    </submittedName>
</protein>
<accession>A0AAJ1AIF1</accession>
<name>A0AAJ1AIF1_9BACT</name>
<sequence>MGNVHTKAPNRAVNRRRSAKKQAYESRDYFGEALRILDHDMTLEPQREHLVTLWGLVTGLTRRLTQATVGCQDCRNTVIRAEHLTRATIPTDEQIASTC</sequence>
<evidence type="ECO:0000313" key="3">
    <source>
        <dbReference type="Proteomes" id="UP001197609"/>
    </source>
</evidence>